<evidence type="ECO:0000313" key="1">
    <source>
        <dbReference type="EMBL" id="CAK0808811.1"/>
    </source>
</evidence>
<sequence length="274" mass="30985">MNYNRRPQRTIKDVPISLVYESLLEELTSDNKTFELLDAGPGQATESVLDLPVYQNHRGVIQARRNKERLPVPLGFYLDGVNYRAQAACKMCEVHVRLTSLSSRKALVRALKWRKGGVGVGGRVVDYDLEVAGVHLQAGDRLEPSKEVLDVAALERLPLPRNVVFWRARRDHKQRLLDSVTHRCVLFDDGLDTSPHKSLAVDALHCLYFGPVMRFVSSSLWRLILKNVWRFTGTLEQVIELGSRQLGAELQQWQEAQNIPHSARLATLSAKMLG</sequence>
<name>A0ABN9QRE9_9DINO</name>
<reference evidence="1" key="1">
    <citation type="submission" date="2023-10" db="EMBL/GenBank/DDBJ databases">
        <authorList>
            <person name="Chen Y."/>
            <person name="Shah S."/>
            <person name="Dougan E. K."/>
            <person name="Thang M."/>
            <person name="Chan C."/>
        </authorList>
    </citation>
    <scope>NUCLEOTIDE SEQUENCE [LARGE SCALE GENOMIC DNA]</scope>
</reference>
<protein>
    <recommendedName>
        <fullName evidence="3">RNA-directed RNA polymerase</fullName>
    </recommendedName>
</protein>
<evidence type="ECO:0000313" key="2">
    <source>
        <dbReference type="Proteomes" id="UP001189429"/>
    </source>
</evidence>
<keyword evidence="2" id="KW-1185">Reference proteome</keyword>
<evidence type="ECO:0008006" key="3">
    <source>
        <dbReference type="Google" id="ProtNLM"/>
    </source>
</evidence>
<accession>A0ABN9QRE9</accession>
<comment type="caution">
    <text evidence="1">The sequence shown here is derived from an EMBL/GenBank/DDBJ whole genome shotgun (WGS) entry which is preliminary data.</text>
</comment>
<proteinExistence type="predicted"/>
<dbReference type="EMBL" id="CAUYUJ010004259">
    <property type="protein sequence ID" value="CAK0808811.1"/>
    <property type="molecule type" value="Genomic_DNA"/>
</dbReference>
<organism evidence="1 2">
    <name type="scientific">Prorocentrum cordatum</name>
    <dbReference type="NCBI Taxonomy" id="2364126"/>
    <lineage>
        <taxon>Eukaryota</taxon>
        <taxon>Sar</taxon>
        <taxon>Alveolata</taxon>
        <taxon>Dinophyceae</taxon>
        <taxon>Prorocentrales</taxon>
        <taxon>Prorocentraceae</taxon>
        <taxon>Prorocentrum</taxon>
    </lineage>
</organism>
<feature type="non-terminal residue" evidence="1">
    <location>
        <position position="274"/>
    </location>
</feature>
<dbReference type="Proteomes" id="UP001189429">
    <property type="component" value="Unassembled WGS sequence"/>
</dbReference>
<gene>
    <name evidence="1" type="ORF">PCOR1329_LOCUS14278</name>
</gene>